<sequence>MTLRQEYSSLVHADKPDDSIAIIQEALHTSGDAQYSPSSSIGAPGATNSACYPTPEAVHQMIQANLAAAISSMRLSGPGNGAEYAVDYEETLAPVAKMTNVRLLLFLAASQDWPLLQMDVKNALLHPNLSETVHMSPPPGLDNVPSSYDLVKLARLYTARYVDTPMELNVRTDPRHLHMSSVQRIISYLRGHPSTGLSFPSDNTTCLKAYADAGWAGPNSPCSEILWLAFRTRVSSIHVDLSSCG</sequence>
<organism evidence="2 3">
    <name type="scientific">Escallonia herrerae</name>
    <dbReference type="NCBI Taxonomy" id="1293975"/>
    <lineage>
        <taxon>Eukaryota</taxon>
        <taxon>Viridiplantae</taxon>
        <taxon>Streptophyta</taxon>
        <taxon>Embryophyta</taxon>
        <taxon>Tracheophyta</taxon>
        <taxon>Spermatophyta</taxon>
        <taxon>Magnoliopsida</taxon>
        <taxon>eudicotyledons</taxon>
        <taxon>Gunneridae</taxon>
        <taxon>Pentapetalae</taxon>
        <taxon>asterids</taxon>
        <taxon>campanulids</taxon>
        <taxon>Escalloniales</taxon>
        <taxon>Escalloniaceae</taxon>
        <taxon>Escallonia</taxon>
    </lineage>
</organism>
<protein>
    <recommendedName>
        <fullName evidence="1">Reverse transcriptase Ty1/copia-type domain-containing protein</fullName>
    </recommendedName>
</protein>
<proteinExistence type="predicted"/>
<evidence type="ECO:0000313" key="3">
    <source>
        <dbReference type="Proteomes" id="UP001188597"/>
    </source>
</evidence>
<evidence type="ECO:0000259" key="1">
    <source>
        <dbReference type="Pfam" id="PF07727"/>
    </source>
</evidence>
<evidence type="ECO:0000313" key="2">
    <source>
        <dbReference type="EMBL" id="KAK3031203.1"/>
    </source>
</evidence>
<reference evidence="2" key="1">
    <citation type="submission" date="2022-12" db="EMBL/GenBank/DDBJ databases">
        <title>Draft genome assemblies for two species of Escallonia (Escalloniales).</title>
        <authorList>
            <person name="Chanderbali A."/>
            <person name="Dervinis C."/>
            <person name="Anghel I."/>
            <person name="Soltis D."/>
            <person name="Soltis P."/>
            <person name="Zapata F."/>
        </authorList>
    </citation>
    <scope>NUCLEOTIDE SEQUENCE</scope>
    <source>
        <strain evidence="2">UCBG64.0493</strain>
        <tissue evidence="2">Leaf</tissue>
    </source>
</reference>
<dbReference type="InterPro" id="IPR013103">
    <property type="entry name" value="RVT_2"/>
</dbReference>
<dbReference type="Proteomes" id="UP001188597">
    <property type="component" value="Unassembled WGS sequence"/>
</dbReference>
<comment type="caution">
    <text evidence="2">The sequence shown here is derived from an EMBL/GenBank/DDBJ whole genome shotgun (WGS) entry which is preliminary data.</text>
</comment>
<accession>A0AA88WPD4</accession>
<dbReference type="Pfam" id="PF07727">
    <property type="entry name" value="RVT_2"/>
    <property type="match status" value="1"/>
</dbReference>
<keyword evidence="3" id="KW-1185">Reference proteome</keyword>
<gene>
    <name evidence="2" type="ORF">RJ639_035360</name>
</gene>
<feature type="domain" description="Reverse transcriptase Ty1/copia-type" evidence="1">
    <location>
        <begin position="83"/>
        <end position="153"/>
    </location>
</feature>
<name>A0AA88WPD4_9ASTE</name>
<dbReference type="AlphaFoldDB" id="A0AA88WPD4"/>
<dbReference type="EMBL" id="JAVXUP010000315">
    <property type="protein sequence ID" value="KAK3031203.1"/>
    <property type="molecule type" value="Genomic_DNA"/>
</dbReference>